<sequence>MTADPAEIVKLVGRFTGPDLTRTLSRIEGAVRGVTAGDCTGFLESAGAGRDVLAAAAEMKRLAGQINVTIHALGILMCLPHILEPGERVESVSLGAGNTGRDFDLETNVRVAEFKFIRWRGGAETIRQNSVFKDYLLLAEHPTAKRKHLYLLGTEHAIRFLRGGRAMSSVLSRNSKLQKMFADRFGERFRTVGDYYAAHSNAVHIDDVSPWLSELAEELIAEVDMDTDD</sequence>
<evidence type="ECO:0000313" key="2">
    <source>
        <dbReference type="Proteomes" id="UP000319949"/>
    </source>
</evidence>
<comment type="caution">
    <text evidence="1">The sequence shown here is derived from an EMBL/GenBank/DDBJ whole genome shotgun (WGS) entry which is preliminary data.</text>
</comment>
<protein>
    <submittedName>
        <fullName evidence="1">Uncharacterized protein</fullName>
    </submittedName>
</protein>
<accession>A0A560CZY1</accession>
<proteinExistence type="predicted"/>
<name>A0A560CZY1_9BRAD</name>
<dbReference type="OrthoDB" id="6397886at2"/>
<gene>
    <name evidence="1" type="ORF">FBZ96_11589</name>
</gene>
<organism evidence="1 2">
    <name type="scientific">Bradyrhizobium stylosanthis</name>
    <dbReference type="NCBI Taxonomy" id="1803665"/>
    <lineage>
        <taxon>Bacteria</taxon>
        <taxon>Pseudomonadati</taxon>
        <taxon>Pseudomonadota</taxon>
        <taxon>Alphaproteobacteria</taxon>
        <taxon>Hyphomicrobiales</taxon>
        <taxon>Nitrobacteraceae</taxon>
        <taxon>Bradyrhizobium</taxon>
    </lineage>
</organism>
<keyword evidence="2" id="KW-1185">Reference proteome</keyword>
<dbReference type="AlphaFoldDB" id="A0A560CZY1"/>
<reference evidence="1 2" key="1">
    <citation type="submission" date="2019-06" db="EMBL/GenBank/DDBJ databases">
        <title>Genomic Encyclopedia of Type Strains, Phase IV (KMG-V): Genome sequencing to study the core and pangenomes of soil and plant-associated prokaryotes.</title>
        <authorList>
            <person name="Whitman W."/>
        </authorList>
    </citation>
    <scope>NUCLEOTIDE SEQUENCE [LARGE SCALE GENOMIC DNA]</scope>
    <source>
        <strain evidence="1 2">BR 510</strain>
    </source>
</reference>
<dbReference type="RefSeq" id="WP_082885218.1">
    <property type="nucleotide sequence ID" value="NZ_LVEM01000009.1"/>
</dbReference>
<dbReference type="STRING" id="1803665.GCA_001641335_08123"/>
<dbReference type="EMBL" id="VITK01000015">
    <property type="protein sequence ID" value="TWA90419.1"/>
    <property type="molecule type" value="Genomic_DNA"/>
</dbReference>
<dbReference type="Proteomes" id="UP000319949">
    <property type="component" value="Unassembled WGS sequence"/>
</dbReference>
<evidence type="ECO:0000313" key="1">
    <source>
        <dbReference type="EMBL" id="TWA90419.1"/>
    </source>
</evidence>